<evidence type="ECO:0000313" key="5">
    <source>
        <dbReference type="Proteomes" id="UP000272003"/>
    </source>
</evidence>
<dbReference type="Pfam" id="PF17881">
    <property type="entry name" value="TseB"/>
    <property type="match status" value="1"/>
</dbReference>
<name>A0A387ATV9_9LACO</name>
<evidence type="ECO:0000256" key="1">
    <source>
        <dbReference type="SAM" id="Phobius"/>
    </source>
</evidence>
<dbReference type="InterPro" id="IPR046350">
    <property type="entry name" value="Cystatin_sf"/>
</dbReference>
<dbReference type="AlphaFoldDB" id="A0A387ATV9"/>
<keyword evidence="1" id="KW-0812">Transmembrane</keyword>
<accession>A0A387ATV9</accession>
<dbReference type="OrthoDB" id="2242521at2"/>
<keyword evidence="5" id="KW-1185">Reference proteome</keyword>
<protein>
    <recommendedName>
        <fullName evidence="6">DUF5590 domain-containing protein</fullName>
    </recommendedName>
</protein>
<dbReference type="KEGG" id="abom:D7I45_03710"/>
<keyword evidence="1" id="KW-0472">Membrane</keyword>
<keyword evidence="1" id="KW-1133">Transmembrane helix</keyword>
<evidence type="ECO:0000313" key="4">
    <source>
        <dbReference type="EMBL" id="AYF92645.1"/>
    </source>
</evidence>
<sequence length="167" mass="19009">MILNFFKKINYKKVVKWVIILAIILFVIFIGLLLWARQPISNAKHQAISLAERKVGIKKVDHFYMSDLNRTYYTIKGSDKNNNKVYAIIEKKTGNIVVQSTKSAISAEQAEQITNQKYKISKLIGVAPTIYNGKAAWSVSYFGSQNELNYAIVDFKTGKIVRFIANI</sequence>
<dbReference type="Gene3D" id="3.10.450.40">
    <property type="match status" value="2"/>
</dbReference>
<dbReference type="InterPro" id="IPR041401">
    <property type="entry name" value="TseB-like_dom"/>
</dbReference>
<dbReference type="Pfam" id="PF03413">
    <property type="entry name" value="PepSY"/>
    <property type="match status" value="1"/>
</dbReference>
<feature type="domain" description="Cell wall elongation regulator TseB-like" evidence="3">
    <location>
        <begin position="46"/>
        <end position="89"/>
    </location>
</feature>
<dbReference type="EMBL" id="CP032626">
    <property type="protein sequence ID" value="AYF92645.1"/>
    <property type="molecule type" value="Genomic_DNA"/>
</dbReference>
<evidence type="ECO:0008006" key="6">
    <source>
        <dbReference type="Google" id="ProtNLM"/>
    </source>
</evidence>
<feature type="transmembrane region" description="Helical" evidence="1">
    <location>
        <begin position="14"/>
        <end position="36"/>
    </location>
</feature>
<reference evidence="4 5" key="1">
    <citation type="submission" date="2018-09" db="EMBL/GenBank/DDBJ databases">
        <title>Genome sequencing of strain BHWM-4.</title>
        <authorList>
            <person name="Heo J."/>
            <person name="Kim S.-J."/>
            <person name="Kwon S.-W."/>
        </authorList>
    </citation>
    <scope>NUCLEOTIDE SEQUENCE [LARGE SCALE GENOMIC DNA]</scope>
    <source>
        <strain evidence="4 5">BHWM-4</strain>
    </source>
</reference>
<dbReference type="RefSeq" id="WP_120784411.1">
    <property type="nucleotide sequence ID" value="NZ_CP032626.1"/>
</dbReference>
<feature type="domain" description="PepSY" evidence="2">
    <location>
        <begin position="104"/>
        <end position="161"/>
    </location>
</feature>
<dbReference type="SUPFAM" id="SSF54403">
    <property type="entry name" value="Cystatin/monellin"/>
    <property type="match status" value="2"/>
</dbReference>
<dbReference type="InterPro" id="IPR025711">
    <property type="entry name" value="PepSY"/>
</dbReference>
<evidence type="ECO:0000259" key="2">
    <source>
        <dbReference type="Pfam" id="PF03413"/>
    </source>
</evidence>
<proteinExistence type="predicted"/>
<gene>
    <name evidence="4" type="ORF">D7I45_03710</name>
</gene>
<evidence type="ECO:0000259" key="3">
    <source>
        <dbReference type="Pfam" id="PF17881"/>
    </source>
</evidence>
<organism evidence="4 5">
    <name type="scientific">Apilactobacillus bombintestini</name>
    <dbReference type="NCBI Taxonomy" id="2419772"/>
    <lineage>
        <taxon>Bacteria</taxon>
        <taxon>Bacillati</taxon>
        <taxon>Bacillota</taxon>
        <taxon>Bacilli</taxon>
        <taxon>Lactobacillales</taxon>
        <taxon>Lactobacillaceae</taxon>
        <taxon>Apilactobacillus</taxon>
    </lineage>
</organism>
<dbReference type="Proteomes" id="UP000272003">
    <property type="component" value="Chromosome"/>
</dbReference>